<protein>
    <submittedName>
        <fullName evidence="1">Uncharacterized protein</fullName>
    </submittedName>
</protein>
<evidence type="ECO:0000313" key="1">
    <source>
        <dbReference type="EMBL" id="CAI9707099.1"/>
    </source>
</evidence>
<dbReference type="Proteomes" id="UP001162501">
    <property type="component" value="Chromosome 3"/>
</dbReference>
<name>A0ACB0F454_RANTA</name>
<evidence type="ECO:0000313" key="2">
    <source>
        <dbReference type="Proteomes" id="UP001162501"/>
    </source>
</evidence>
<reference evidence="1" key="1">
    <citation type="submission" date="2023-05" db="EMBL/GenBank/DDBJ databases">
        <authorList>
            <consortium name="ELIXIR-Norway"/>
        </authorList>
    </citation>
    <scope>NUCLEOTIDE SEQUENCE</scope>
</reference>
<accession>A0ACB0F454</accession>
<gene>
    <name evidence="1" type="ORF">MRATA1EN3_LOCUS18312</name>
</gene>
<dbReference type="EMBL" id="OX596087">
    <property type="protein sequence ID" value="CAI9707099.1"/>
    <property type="molecule type" value="Genomic_DNA"/>
</dbReference>
<proteinExistence type="predicted"/>
<organism evidence="1 2">
    <name type="scientific">Rangifer tarandus platyrhynchus</name>
    <name type="common">Svalbard reindeer</name>
    <dbReference type="NCBI Taxonomy" id="3082113"/>
    <lineage>
        <taxon>Eukaryota</taxon>
        <taxon>Metazoa</taxon>
        <taxon>Chordata</taxon>
        <taxon>Craniata</taxon>
        <taxon>Vertebrata</taxon>
        <taxon>Euteleostomi</taxon>
        <taxon>Mammalia</taxon>
        <taxon>Eutheria</taxon>
        <taxon>Laurasiatheria</taxon>
        <taxon>Artiodactyla</taxon>
        <taxon>Ruminantia</taxon>
        <taxon>Pecora</taxon>
        <taxon>Cervidae</taxon>
        <taxon>Odocoileinae</taxon>
        <taxon>Rangifer</taxon>
    </lineage>
</organism>
<sequence length="367" mass="39038">MPDPNILRPASQWKVEGQPRGCWGRYHASSDVWGSQSLFPDTWPPWVSAALRSHDGSTACAGRQGQRAITAPDAGWKAQPLRSTQGAAAGCWQVEGVPRGPGGNTEAQDPRSDRHLWGQMQTKGQGPVRLDARMPGWSGDGAPGLPRSPESARDSCGPSTDPANRGVLCLTRMSTLALVQLLGSLDTPPHLRADAQASGGPRPSERVLLAGKQQPLGTPGVTSSSHSLRPPDGQSARPAPGAAQRRKAFRTQAAGRYLAPKSSLCQARSLERTCRGKAQELTVPSAPPREREAWCNHSNMQGLHDVPPSAPRAPTPPRPARVQQDHPGHQPVGSAAERSVGTGAGLLQRDSAAQLRPRHQVSTRQVL</sequence>